<accession>A0A427Y485</accession>
<keyword evidence="2 8" id="KW-0813">Transport</keyword>
<evidence type="ECO:0000256" key="2">
    <source>
        <dbReference type="ARBA" id="ARBA00022448"/>
    </source>
</evidence>
<gene>
    <name evidence="9" type="primary">SFT2</name>
    <name evidence="9" type="ORF">EHS24_004091</name>
</gene>
<keyword evidence="6 8" id="KW-0472">Membrane</keyword>
<comment type="function">
    <text evidence="8">Nonessential protein required for the fusion of transport vesicles derived from the endocytic pathway with the Golgi complex.</text>
</comment>
<dbReference type="GeneID" id="39588634"/>
<evidence type="ECO:0000313" key="9">
    <source>
        <dbReference type="EMBL" id="RSH85906.1"/>
    </source>
</evidence>
<sequence>MSSNTAQSFHAQLSSFRWANSVQDDSGPAAAAAPSAGASNPFNRAWTSVSGYIPLRGEGASREEEAYFALSRWERFLGFIACVVGGMACFGIAFLFLPILALKPRKFALAFTLGSCLFMLGFAILHGPMNHLKHIISAERLPFSAAYFGSLGLTLVFAIYLRSTIGTLVAAIVQVVALLTYLAAYFPGGTTSLRFGGQMALRGASSLLPI</sequence>
<evidence type="ECO:0000256" key="7">
    <source>
        <dbReference type="ARBA" id="ARBA00025800"/>
    </source>
</evidence>
<dbReference type="AlphaFoldDB" id="A0A427Y485"/>
<keyword evidence="5 8" id="KW-1133">Transmembrane helix</keyword>
<comment type="subcellular location">
    <subcellularLocation>
        <location evidence="8">Golgi apparatus membrane</location>
        <topology evidence="8">Multi-pass membrane protein</topology>
    </subcellularLocation>
    <subcellularLocation>
        <location evidence="1">Membrane</location>
        <topology evidence="1">Multi-pass membrane protein</topology>
    </subcellularLocation>
</comment>
<feature type="transmembrane region" description="Helical" evidence="8">
    <location>
        <begin position="107"/>
        <end position="129"/>
    </location>
</feature>
<evidence type="ECO:0000313" key="10">
    <source>
        <dbReference type="Proteomes" id="UP000279236"/>
    </source>
</evidence>
<proteinExistence type="inferred from homology"/>
<name>A0A427Y485_9TREE</name>
<keyword evidence="3 8" id="KW-0812">Transmembrane</keyword>
<dbReference type="InterPro" id="IPR011691">
    <property type="entry name" value="Vesicle_transpt_SFT2"/>
</dbReference>
<dbReference type="GO" id="GO:0000139">
    <property type="term" value="C:Golgi membrane"/>
    <property type="evidence" value="ECO:0007669"/>
    <property type="project" value="UniProtKB-SubCell"/>
</dbReference>
<dbReference type="EMBL" id="RSCE01000002">
    <property type="protein sequence ID" value="RSH85906.1"/>
    <property type="molecule type" value="Genomic_DNA"/>
</dbReference>
<dbReference type="InterPro" id="IPR007305">
    <property type="entry name" value="Vesicle_transpt_Got1/SFT2"/>
</dbReference>
<reference evidence="9 10" key="1">
    <citation type="submission" date="2018-11" db="EMBL/GenBank/DDBJ databases">
        <title>Genome sequence of Apiotrichum porosum DSM 27194.</title>
        <authorList>
            <person name="Aliyu H."/>
            <person name="Gorte O."/>
            <person name="Ochsenreither K."/>
        </authorList>
    </citation>
    <scope>NUCLEOTIDE SEQUENCE [LARGE SCALE GENOMIC DNA]</scope>
    <source>
        <strain evidence="9 10">DSM 27194</strain>
    </source>
</reference>
<evidence type="ECO:0000256" key="4">
    <source>
        <dbReference type="ARBA" id="ARBA00022927"/>
    </source>
</evidence>
<comment type="similarity">
    <text evidence="7 8">Belongs to the SFT2 family.</text>
</comment>
<organism evidence="9 10">
    <name type="scientific">Apiotrichum porosum</name>
    <dbReference type="NCBI Taxonomy" id="105984"/>
    <lineage>
        <taxon>Eukaryota</taxon>
        <taxon>Fungi</taxon>
        <taxon>Dikarya</taxon>
        <taxon>Basidiomycota</taxon>
        <taxon>Agaricomycotina</taxon>
        <taxon>Tremellomycetes</taxon>
        <taxon>Trichosporonales</taxon>
        <taxon>Trichosporonaceae</taxon>
        <taxon>Apiotrichum</taxon>
    </lineage>
</organism>
<dbReference type="RefSeq" id="XP_028478691.1">
    <property type="nucleotide sequence ID" value="XM_028619719.1"/>
</dbReference>
<evidence type="ECO:0000256" key="8">
    <source>
        <dbReference type="RuleBase" id="RU363111"/>
    </source>
</evidence>
<protein>
    <recommendedName>
        <fullName evidence="8">Protein transport protein SFT2</fullName>
    </recommendedName>
</protein>
<evidence type="ECO:0000256" key="1">
    <source>
        <dbReference type="ARBA" id="ARBA00004141"/>
    </source>
</evidence>
<keyword evidence="10" id="KW-1185">Reference proteome</keyword>
<dbReference type="STRING" id="105984.A0A427Y485"/>
<dbReference type="PANTHER" id="PTHR23137">
    <property type="entry name" value="VESICLE TRANSPORT PROTEIN-RELATED"/>
    <property type="match status" value="1"/>
</dbReference>
<keyword evidence="8" id="KW-0333">Golgi apparatus</keyword>
<dbReference type="PANTHER" id="PTHR23137:SF36">
    <property type="entry name" value="VESICLE TRANSPORT PROTEIN SFT2C"/>
    <property type="match status" value="1"/>
</dbReference>
<evidence type="ECO:0000256" key="6">
    <source>
        <dbReference type="ARBA" id="ARBA00023136"/>
    </source>
</evidence>
<evidence type="ECO:0000256" key="5">
    <source>
        <dbReference type="ARBA" id="ARBA00022989"/>
    </source>
</evidence>
<dbReference type="GO" id="GO:0015031">
    <property type="term" value="P:protein transport"/>
    <property type="evidence" value="ECO:0007669"/>
    <property type="project" value="UniProtKB-KW"/>
</dbReference>
<evidence type="ECO:0000256" key="3">
    <source>
        <dbReference type="ARBA" id="ARBA00022692"/>
    </source>
</evidence>
<dbReference type="Proteomes" id="UP000279236">
    <property type="component" value="Unassembled WGS sequence"/>
</dbReference>
<dbReference type="OrthoDB" id="660759at2759"/>
<comment type="caution">
    <text evidence="9">The sequence shown here is derived from an EMBL/GenBank/DDBJ whole genome shotgun (WGS) entry which is preliminary data.</text>
</comment>
<feature type="transmembrane region" description="Helical" evidence="8">
    <location>
        <begin position="141"/>
        <end position="161"/>
    </location>
</feature>
<dbReference type="Pfam" id="PF04178">
    <property type="entry name" value="Got1"/>
    <property type="match status" value="1"/>
</dbReference>
<feature type="transmembrane region" description="Helical" evidence="8">
    <location>
        <begin position="167"/>
        <end position="186"/>
    </location>
</feature>
<keyword evidence="4 8" id="KW-0653">Protein transport</keyword>
<dbReference type="GO" id="GO:0016192">
    <property type="term" value="P:vesicle-mediated transport"/>
    <property type="evidence" value="ECO:0007669"/>
    <property type="project" value="InterPro"/>
</dbReference>
<feature type="transmembrane region" description="Helical" evidence="8">
    <location>
        <begin position="76"/>
        <end position="101"/>
    </location>
</feature>